<feature type="region of interest" description="Disordered" evidence="1">
    <location>
        <begin position="1"/>
        <end position="42"/>
    </location>
</feature>
<feature type="compositionally biased region" description="Polar residues" evidence="1">
    <location>
        <begin position="30"/>
        <end position="39"/>
    </location>
</feature>
<evidence type="ECO:0000256" key="1">
    <source>
        <dbReference type="SAM" id="MobiDB-lite"/>
    </source>
</evidence>
<protein>
    <submittedName>
        <fullName evidence="2">Uncharacterized protein</fullName>
    </submittedName>
</protein>
<sequence>MFVKTRHAPSLKETLTATSHPLPLARHNHTSPTPNSSYTPKDAFCCNTPPEHLQLRVTRYDLHPTTPSPNAPLHTTVTHKYV</sequence>
<proteinExistence type="predicted"/>
<feature type="compositionally biased region" description="Polar residues" evidence="1">
    <location>
        <begin position="73"/>
        <end position="82"/>
    </location>
</feature>
<comment type="caution">
    <text evidence="2">The sequence shown here is derived from an EMBL/GenBank/DDBJ whole genome shotgun (WGS) entry which is preliminary data.</text>
</comment>
<feature type="region of interest" description="Disordered" evidence="1">
    <location>
        <begin position="62"/>
        <end position="82"/>
    </location>
</feature>
<dbReference type="Proteomes" id="UP000324222">
    <property type="component" value="Unassembled WGS sequence"/>
</dbReference>
<accession>A0A5B7HPA2</accession>
<evidence type="ECO:0000313" key="2">
    <source>
        <dbReference type="EMBL" id="MPC74260.1"/>
    </source>
</evidence>
<evidence type="ECO:0000313" key="3">
    <source>
        <dbReference type="Proteomes" id="UP000324222"/>
    </source>
</evidence>
<organism evidence="2 3">
    <name type="scientific">Portunus trituberculatus</name>
    <name type="common">Swimming crab</name>
    <name type="synonym">Neptunus trituberculatus</name>
    <dbReference type="NCBI Taxonomy" id="210409"/>
    <lineage>
        <taxon>Eukaryota</taxon>
        <taxon>Metazoa</taxon>
        <taxon>Ecdysozoa</taxon>
        <taxon>Arthropoda</taxon>
        <taxon>Crustacea</taxon>
        <taxon>Multicrustacea</taxon>
        <taxon>Malacostraca</taxon>
        <taxon>Eumalacostraca</taxon>
        <taxon>Eucarida</taxon>
        <taxon>Decapoda</taxon>
        <taxon>Pleocyemata</taxon>
        <taxon>Brachyura</taxon>
        <taxon>Eubrachyura</taxon>
        <taxon>Portunoidea</taxon>
        <taxon>Portunidae</taxon>
        <taxon>Portuninae</taxon>
        <taxon>Portunus</taxon>
    </lineage>
</organism>
<keyword evidence="3" id="KW-1185">Reference proteome</keyword>
<gene>
    <name evidence="2" type="ORF">E2C01_068614</name>
</gene>
<reference evidence="2 3" key="1">
    <citation type="submission" date="2019-05" db="EMBL/GenBank/DDBJ databases">
        <title>Another draft genome of Portunus trituberculatus and its Hox gene families provides insights of decapod evolution.</title>
        <authorList>
            <person name="Jeong J.-H."/>
            <person name="Song I."/>
            <person name="Kim S."/>
            <person name="Choi T."/>
            <person name="Kim D."/>
            <person name="Ryu S."/>
            <person name="Kim W."/>
        </authorList>
    </citation>
    <scope>NUCLEOTIDE SEQUENCE [LARGE SCALE GENOMIC DNA]</scope>
    <source>
        <tissue evidence="2">Muscle</tissue>
    </source>
</reference>
<dbReference type="EMBL" id="VSRR010038566">
    <property type="protein sequence ID" value="MPC74260.1"/>
    <property type="molecule type" value="Genomic_DNA"/>
</dbReference>
<dbReference type="AlphaFoldDB" id="A0A5B7HPA2"/>
<name>A0A5B7HPA2_PORTR</name>